<sequence length="137" mass="15533">MTPSGMPPHELKLKKGCIAMQLRNLDATKGFWNGTRFTVDECVNTVFAFLNLATNPSNCNNLHDAQTLWNSTLKCMVDKQRTRYTFHAFLTSLLAFKSFTPSHNTPICDSREDDCILFASTTVELQKKLKELQVEAE</sequence>
<evidence type="ECO:0000259" key="1">
    <source>
        <dbReference type="Pfam" id="PF21530"/>
    </source>
</evidence>
<gene>
    <name evidence="2" type="ORF">TELCIR_05694</name>
</gene>
<accession>A0A2G9URQ6</accession>
<feature type="domain" description="DNA helicase Pif1-like 2B" evidence="1">
    <location>
        <begin position="4"/>
        <end position="39"/>
    </location>
</feature>
<proteinExistence type="predicted"/>
<organism evidence="2 3">
    <name type="scientific">Teladorsagia circumcincta</name>
    <name type="common">Brown stomach worm</name>
    <name type="synonym">Ostertagia circumcincta</name>
    <dbReference type="NCBI Taxonomy" id="45464"/>
    <lineage>
        <taxon>Eukaryota</taxon>
        <taxon>Metazoa</taxon>
        <taxon>Ecdysozoa</taxon>
        <taxon>Nematoda</taxon>
        <taxon>Chromadorea</taxon>
        <taxon>Rhabditida</taxon>
        <taxon>Rhabditina</taxon>
        <taxon>Rhabditomorpha</taxon>
        <taxon>Strongyloidea</taxon>
        <taxon>Trichostrongylidae</taxon>
        <taxon>Teladorsagia</taxon>
    </lineage>
</organism>
<name>A0A2G9URQ6_TELCI</name>
<evidence type="ECO:0000313" key="3">
    <source>
        <dbReference type="Proteomes" id="UP000230423"/>
    </source>
</evidence>
<protein>
    <recommendedName>
        <fullName evidence="1">DNA helicase Pif1-like 2B domain-containing protein</fullName>
    </recommendedName>
</protein>
<dbReference type="EMBL" id="KZ345692">
    <property type="protein sequence ID" value="PIO72382.1"/>
    <property type="molecule type" value="Genomic_DNA"/>
</dbReference>
<keyword evidence="3" id="KW-1185">Reference proteome</keyword>
<evidence type="ECO:0000313" key="2">
    <source>
        <dbReference type="EMBL" id="PIO72382.1"/>
    </source>
</evidence>
<dbReference type="Proteomes" id="UP000230423">
    <property type="component" value="Unassembled WGS sequence"/>
</dbReference>
<dbReference type="InterPro" id="IPR049163">
    <property type="entry name" value="Pif1-like_2B_dom"/>
</dbReference>
<reference evidence="2 3" key="1">
    <citation type="submission" date="2015-09" db="EMBL/GenBank/DDBJ databases">
        <title>Draft genome of the parasitic nematode Teladorsagia circumcincta isolate WARC Sus (inbred).</title>
        <authorList>
            <person name="Mitreva M."/>
        </authorList>
    </citation>
    <scope>NUCLEOTIDE SEQUENCE [LARGE SCALE GENOMIC DNA]</scope>
    <source>
        <strain evidence="2 3">S</strain>
    </source>
</reference>
<dbReference type="AlphaFoldDB" id="A0A2G9URQ6"/>
<dbReference type="Pfam" id="PF21530">
    <property type="entry name" value="Pif1_2B_dom"/>
    <property type="match status" value="1"/>
</dbReference>
<feature type="non-terminal residue" evidence="2">
    <location>
        <position position="137"/>
    </location>
</feature>